<gene>
    <name evidence="1" type="ORF">E1163_04650</name>
</gene>
<evidence type="ECO:0000313" key="1">
    <source>
        <dbReference type="EMBL" id="MTI24228.1"/>
    </source>
</evidence>
<keyword evidence="2" id="KW-1185">Reference proteome</keyword>
<name>A0ABW9RLI1_9BACT</name>
<comment type="caution">
    <text evidence="1">The sequence shown here is derived from an EMBL/GenBank/DDBJ whole genome shotgun (WGS) entry which is preliminary data.</text>
</comment>
<dbReference type="EMBL" id="SMLW01000385">
    <property type="protein sequence ID" value="MTI24228.1"/>
    <property type="molecule type" value="Genomic_DNA"/>
</dbReference>
<dbReference type="RefSeq" id="WP_155170009.1">
    <property type="nucleotide sequence ID" value="NZ_BAAAFL010000051.1"/>
</dbReference>
<proteinExistence type="predicted"/>
<reference evidence="1 2" key="1">
    <citation type="submission" date="2019-02" db="EMBL/GenBank/DDBJ databases">
        <authorList>
            <person name="Goldberg S.R."/>
            <person name="Haltli B.A."/>
            <person name="Correa H."/>
            <person name="Russell K.G."/>
        </authorList>
    </citation>
    <scope>NUCLEOTIDE SEQUENCE [LARGE SCALE GENOMIC DNA]</scope>
    <source>
        <strain evidence="1 2">JCM 16186</strain>
    </source>
</reference>
<dbReference type="Proteomes" id="UP000798808">
    <property type="component" value="Unassembled WGS sequence"/>
</dbReference>
<accession>A0ABW9RLI1</accession>
<organism evidence="1 2">
    <name type="scientific">Fulvivirga kasyanovii</name>
    <dbReference type="NCBI Taxonomy" id="396812"/>
    <lineage>
        <taxon>Bacteria</taxon>
        <taxon>Pseudomonadati</taxon>
        <taxon>Bacteroidota</taxon>
        <taxon>Cytophagia</taxon>
        <taxon>Cytophagales</taxon>
        <taxon>Fulvivirgaceae</taxon>
        <taxon>Fulvivirga</taxon>
    </lineage>
</organism>
<sequence>MDAHLTSYDFPKGNPGPFDMQFQGNYFAIANGYSNLGSKYNDFSFTNLDENIQMGYKLIIVCYRLALIEGGKATKSWNYYGKLKEEKYSGMFHLSAMSPVNRYMPEWDRTIRTLSIYKPDATNGSLEASTWSDYNECKQYAINISEASSNKFLLSLILETHSWH</sequence>
<protein>
    <submittedName>
        <fullName evidence="1">Uncharacterized protein</fullName>
    </submittedName>
</protein>
<evidence type="ECO:0000313" key="2">
    <source>
        <dbReference type="Proteomes" id="UP000798808"/>
    </source>
</evidence>